<organism evidence="1 2">
    <name type="scientific">Pseudomonas carnis</name>
    <dbReference type="NCBI Taxonomy" id="2487355"/>
    <lineage>
        <taxon>Bacteria</taxon>
        <taxon>Pseudomonadati</taxon>
        <taxon>Pseudomonadota</taxon>
        <taxon>Gammaproteobacteria</taxon>
        <taxon>Pseudomonadales</taxon>
        <taxon>Pseudomonadaceae</taxon>
        <taxon>Pseudomonas</taxon>
    </lineage>
</organism>
<evidence type="ECO:0000313" key="1">
    <source>
        <dbReference type="EMBL" id="MDD1947815.1"/>
    </source>
</evidence>
<gene>
    <name evidence="1" type="ORF">NMG11_28740</name>
</gene>
<dbReference type="Proteomes" id="UP001150614">
    <property type="component" value="Unassembled WGS sequence"/>
</dbReference>
<comment type="caution">
    <text evidence="1">The sequence shown here is derived from an EMBL/GenBank/DDBJ whole genome shotgun (WGS) entry which is preliminary data.</text>
</comment>
<keyword evidence="2" id="KW-1185">Reference proteome</keyword>
<accession>A0ABT5RPA7</accession>
<sequence length="310" mass="33700">MSCCSINNIARVIDVRQVAPVDTLKPINDTLQCTPVNYGTVETAKKSIGTNRELVTTLSGLFASFFSQLISLLSDKKDTTVPDIPPPPRVQPEVPPRVIPEPLPPKPEVAANIPGLSIKRNGAKPDNIWSGFRQGPSGNCVTVSAIKAAMYRFGQSPTDIFRSVRKEPGGYHVVMHDDFQLRLTDSELAQAAQGSRFIGPDKEMLKDAQFLFAVSAKRAQMEDNDGTASRSFHAAIRSLNNGEDEWGPGEGFLRLGLRKHMRTVPVSALAGGQVGMCNRDKHSVAVINGREELWGRRGSAPTYGHAVALM</sequence>
<protein>
    <submittedName>
        <fullName evidence="1">Uncharacterized protein</fullName>
    </submittedName>
</protein>
<reference evidence="1" key="1">
    <citation type="submission" date="2022-07" db="EMBL/GenBank/DDBJ databases">
        <title>Draft genome of Pseudomonas carnis strain LP isolated from cheese.</title>
        <authorList>
            <person name="Wolfe B.E."/>
        </authorList>
    </citation>
    <scope>NUCLEOTIDE SEQUENCE</scope>
    <source>
        <strain evidence="1">LP</strain>
    </source>
</reference>
<dbReference type="RefSeq" id="WP_254989832.1">
    <property type="nucleotide sequence ID" value="NZ_CBCPIQ010000035.1"/>
</dbReference>
<name>A0ABT5RPA7_9PSED</name>
<dbReference type="EMBL" id="JANCLL010000056">
    <property type="protein sequence ID" value="MDD1947815.1"/>
    <property type="molecule type" value="Genomic_DNA"/>
</dbReference>
<proteinExistence type="predicted"/>
<evidence type="ECO:0000313" key="2">
    <source>
        <dbReference type="Proteomes" id="UP001150614"/>
    </source>
</evidence>